<dbReference type="Pfam" id="PF08401">
    <property type="entry name" value="ArdcN"/>
    <property type="match status" value="1"/>
</dbReference>
<reference evidence="2 3" key="1">
    <citation type="submission" date="2019-09" db="EMBL/GenBank/DDBJ databases">
        <authorList>
            <person name="Khan S.A."/>
            <person name="Jeon C.O."/>
            <person name="Chun B.H."/>
            <person name="Jeong S.E."/>
        </authorList>
    </citation>
    <scope>NUCLEOTIDE SEQUENCE [LARGE SCALE GENOMIC DNA]</scope>
    <source>
        <strain evidence="2 3">KCTC 42508</strain>
    </source>
</reference>
<evidence type="ECO:0000259" key="1">
    <source>
        <dbReference type="Pfam" id="PF08401"/>
    </source>
</evidence>
<comment type="caution">
    <text evidence="2">The sequence shown here is derived from an EMBL/GenBank/DDBJ whole genome shotgun (WGS) entry which is preliminary data.</text>
</comment>
<dbReference type="RefSeq" id="WP_154916872.1">
    <property type="nucleotide sequence ID" value="NZ_VUOE01000001.1"/>
</dbReference>
<proteinExistence type="predicted"/>
<dbReference type="Proteomes" id="UP000323188">
    <property type="component" value="Unassembled WGS sequence"/>
</dbReference>
<evidence type="ECO:0000313" key="2">
    <source>
        <dbReference type="EMBL" id="KAA2218252.1"/>
    </source>
</evidence>
<dbReference type="InterPro" id="IPR013610">
    <property type="entry name" value="ArdC_N"/>
</dbReference>
<dbReference type="GO" id="GO:0003697">
    <property type="term" value="F:single-stranded DNA binding"/>
    <property type="evidence" value="ECO:0007669"/>
    <property type="project" value="InterPro"/>
</dbReference>
<evidence type="ECO:0000313" key="3">
    <source>
        <dbReference type="Proteomes" id="UP000323188"/>
    </source>
</evidence>
<protein>
    <recommendedName>
        <fullName evidence="1">N-terminal domain-containing protein</fullName>
    </recommendedName>
</protein>
<dbReference type="AlphaFoldDB" id="A0A5B2TV41"/>
<sequence>METAERKESIQEKRERLKDLSSRAKAIREELLKKCKTPQEVAELEAMSINDLIVKYIYQDEKNQIFNTFKGWIKNGFSVRKGEKAFLLWGRKKQTVEDAKGEEKTEELEFFPVTYVFSNLQVKAFSNGQN</sequence>
<feature type="domain" description="N-terminal" evidence="1">
    <location>
        <begin position="50"/>
        <end position="117"/>
    </location>
</feature>
<gene>
    <name evidence="2" type="ORF">F0361_01130</name>
</gene>
<accession>A0A5B2TV41</accession>
<dbReference type="EMBL" id="VUOE01000001">
    <property type="protein sequence ID" value="KAA2218252.1"/>
    <property type="molecule type" value="Genomic_DNA"/>
</dbReference>
<name>A0A5B2TV41_9FLAO</name>
<organism evidence="2 3">
    <name type="scientific">Maribacter flavus</name>
    <dbReference type="NCBI Taxonomy" id="1658664"/>
    <lineage>
        <taxon>Bacteria</taxon>
        <taxon>Pseudomonadati</taxon>
        <taxon>Bacteroidota</taxon>
        <taxon>Flavobacteriia</taxon>
        <taxon>Flavobacteriales</taxon>
        <taxon>Flavobacteriaceae</taxon>
        <taxon>Maribacter</taxon>
    </lineage>
</organism>